<dbReference type="Pfam" id="PF16691">
    <property type="entry name" value="DUF5062"/>
    <property type="match status" value="1"/>
</dbReference>
<proteinExistence type="predicted"/>
<name>A0ABP9EN07_9GAMM</name>
<gene>
    <name evidence="1" type="ORF">GCM10023333_11710</name>
</gene>
<protein>
    <submittedName>
        <fullName evidence="1">DUF5062 family protein</fullName>
    </submittedName>
</protein>
<sequence>MKKLKNEKELLKKALQVGQDYAVKRGYKTFGPTDSADQKAECIYRLLVNDKLLTPLPADQENGLHMRQRLAKWIAGKLPADHPLLK</sequence>
<accession>A0ABP9EN07</accession>
<reference evidence="2" key="1">
    <citation type="journal article" date="2019" name="Int. J. Syst. Evol. Microbiol.">
        <title>The Global Catalogue of Microorganisms (GCM) 10K type strain sequencing project: providing services to taxonomists for standard genome sequencing and annotation.</title>
        <authorList>
            <consortium name="The Broad Institute Genomics Platform"/>
            <consortium name="The Broad Institute Genome Sequencing Center for Infectious Disease"/>
            <person name="Wu L."/>
            <person name="Ma J."/>
        </authorList>
    </citation>
    <scope>NUCLEOTIDE SEQUENCE [LARGE SCALE GENOMIC DNA]</scope>
    <source>
        <strain evidence="2">JCM 18401</strain>
    </source>
</reference>
<evidence type="ECO:0000313" key="1">
    <source>
        <dbReference type="EMBL" id="GAA4879418.1"/>
    </source>
</evidence>
<dbReference type="Gene3D" id="1.20.120.1930">
    <property type="entry name" value="Uncharacterised protein PF16691, DUF5062"/>
    <property type="match status" value="1"/>
</dbReference>
<dbReference type="InterPro" id="IPR038316">
    <property type="entry name" value="DUF5062_sf"/>
</dbReference>
<organism evidence="1 2">
    <name type="scientific">Ferrimonas pelagia</name>
    <dbReference type="NCBI Taxonomy" id="1177826"/>
    <lineage>
        <taxon>Bacteria</taxon>
        <taxon>Pseudomonadati</taxon>
        <taxon>Pseudomonadota</taxon>
        <taxon>Gammaproteobacteria</taxon>
        <taxon>Alteromonadales</taxon>
        <taxon>Ferrimonadaceae</taxon>
        <taxon>Ferrimonas</taxon>
    </lineage>
</organism>
<dbReference type="InterPro" id="IPR032036">
    <property type="entry name" value="DUF5062"/>
</dbReference>
<evidence type="ECO:0000313" key="2">
    <source>
        <dbReference type="Proteomes" id="UP001499988"/>
    </source>
</evidence>
<dbReference type="EMBL" id="BAABJZ010000015">
    <property type="protein sequence ID" value="GAA4879418.1"/>
    <property type="molecule type" value="Genomic_DNA"/>
</dbReference>
<dbReference type="Proteomes" id="UP001499988">
    <property type="component" value="Unassembled WGS sequence"/>
</dbReference>
<keyword evidence="2" id="KW-1185">Reference proteome</keyword>
<dbReference type="RefSeq" id="WP_345334335.1">
    <property type="nucleotide sequence ID" value="NZ_BAABJZ010000015.1"/>
</dbReference>
<comment type="caution">
    <text evidence="1">The sequence shown here is derived from an EMBL/GenBank/DDBJ whole genome shotgun (WGS) entry which is preliminary data.</text>
</comment>